<comment type="caution">
    <text evidence="1">The sequence shown here is derived from an EMBL/GenBank/DDBJ whole genome shotgun (WGS) entry which is preliminary data.</text>
</comment>
<sequence length="307" mass="36437">MFYSLPTETKLDIFKCLNYNQLCLVKQTNLYFRDFINNFDGKLAREELKSISFFKNGLEKPIPLYLPDQDSNKNCVIHLYSVQSSELIFLQLPTIIKSKNDVKIVYYYLNKLFNCSFEFGKIHEFIFNPELIKLLFGTPKRIYIKICGLAIKDCNIENILQFTSNNLASESFRNCFYLDEDIMEKYVEILFKILINGGDNFETVDLDFDRTSETLIYFKNVTLLYEHIVEYIATSRDCSKMVSVIFLSYRPINLQLTKRAEKVEIKQRTDEKFTKYQIANIYNPKVRFSFSITEEKSKWTYIYIRKV</sequence>
<dbReference type="Proteomes" id="UP000580250">
    <property type="component" value="Unassembled WGS sequence"/>
</dbReference>
<dbReference type="AlphaFoldDB" id="A0A6V7TR88"/>
<evidence type="ECO:0000313" key="1">
    <source>
        <dbReference type="EMBL" id="CAD2128010.1"/>
    </source>
</evidence>
<organism evidence="1 2">
    <name type="scientific">Meloidogyne enterolobii</name>
    <name type="common">Root-knot nematode worm</name>
    <name type="synonym">Meloidogyne mayaguensis</name>
    <dbReference type="NCBI Taxonomy" id="390850"/>
    <lineage>
        <taxon>Eukaryota</taxon>
        <taxon>Metazoa</taxon>
        <taxon>Ecdysozoa</taxon>
        <taxon>Nematoda</taxon>
        <taxon>Chromadorea</taxon>
        <taxon>Rhabditida</taxon>
        <taxon>Tylenchina</taxon>
        <taxon>Tylenchomorpha</taxon>
        <taxon>Tylenchoidea</taxon>
        <taxon>Meloidogynidae</taxon>
        <taxon>Meloidogyninae</taxon>
        <taxon>Meloidogyne</taxon>
    </lineage>
</organism>
<dbReference type="SUPFAM" id="SSF81383">
    <property type="entry name" value="F-box domain"/>
    <property type="match status" value="1"/>
</dbReference>
<dbReference type="EMBL" id="CAJEWN010000006">
    <property type="protein sequence ID" value="CAD2128010.1"/>
    <property type="molecule type" value="Genomic_DNA"/>
</dbReference>
<gene>
    <name evidence="1" type="ORF">MENT_LOCUS2102</name>
</gene>
<dbReference type="InterPro" id="IPR036047">
    <property type="entry name" value="F-box-like_dom_sf"/>
</dbReference>
<protein>
    <submittedName>
        <fullName evidence="1">Uncharacterized protein</fullName>
    </submittedName>
</protein>
<proteinExistence type="predicted"/>
<accession>A0A6V7TR88</accession>
<name>A0A6V7TR88_MELEN</name>
<reference evidence="1 2" key="1">
    <citation type="submission" date="2020-08" db="EMBL/GenBank/DDBJ databases">
        <authorList>
            <person name="Koutsovoulos G."/>
            <person name="Danchin GJ E."/>
        </authorList>
    </citation>
    <scope>NUCLEOTIDE SEQUENCE [LARGE SCALE GENOMIC DNA]</scope>
</reference>
<evidence type="ECO:0000313" key="2">
    <source>
        <dbReference type="Proteomes" id="UP000580250"/>
    </source>
</evidence>